<feature type="zinc finger region" description="TRAF-type" evidence="8">
    <location>
        <begin position="187"/>
        <end position="242"/>
    </location>
</feature>
<evidence type="ECO:0000259" key="11">
    <source>
        <dbReference type="PROSITE" id="PS50145"/>
    </source>
</evidence>
<dbReference type="CDD" id="cd00121">
    <property type="entry name" value="MATH"/>
    <property type="match status" value="1"/>
</dbReference>
<evidence type="ECO:0000313" key="12">
    <source>
        <dbReference type="EMBL" id="KAK5575370.1"/>
    </source>
</evidence>
<dbReference type="Gene3D" id="2.60.210.10">
    <property type="entry name" value="Apoptosis, Tumor Necrosis Factor Receptor Associated Protein 2, Chain A"/>
    <property type="match status" value="1"/>
</dbReference>
<accession>A0AAN7TZP2</accession>
<keyword evidence="7 8" id="KW-0862">Zinc</keyword>
<keyword evidence="9" id="KW-0175">Coiled coil</keyword>
<dbReference type="InterPro" id="IPR008974">
    <property type="entry name" value="TRAF-like"/>
</dbReference>
<sequence>MDKKINLDYLIDDIIVNSDDLTPFQCQICLNSVIDFKKEHLSFDVLQCRNGHISCHECWSRQLSIKQECPSCKVKTLQSELSRNIFLENAFRALKVICPNKFKESRFQGEAVHCENGCPEILKVELLEHHLKECKYQFIKCPNNPNKCKYIVRKNQLEHHNQSVCEYSMLQCEKCSELVERNQMKQHMESECDTLVVSCSKCSAMIGKKQMMSHLELDCPMEEISCLYRAGGCVKRFPRSQLSQHLTENNNHTFYIQNIIDLHKLQLDECNQDNRKLEKQQKELEKRIFYLESTVNSTVLNYKPHECTSSGGAGNVFKGKWVINNWDRKLREYPTSKSLNSPFFQIGSSKFFIMLYPNGNNDFKGFLSIFLYKIYDRPTLVKYSLEAKNIDPSKNYKNTHINSFINNNGNGWFKWIENKSQNGFFTNNSLTISISIKIIQDHSLVTD</sequence>
<dbReference type="PROSITE" id="PS50144">
    <property type="entry name" value="MATH"/>
    <property type="match status" value="1"/>
</dbReference>
<feature type="zinc finger region" description="TRAF-type" evidence="8">
    <location>
        <begin position="130"/>
        <end position="185"/>
    </location>
</feature>
<evidence type="ECO:0000256" key="1">
    <source>
        <dbReference type="ARBA" id="ARBA00003051"/>
    </source>
</evidence>
<comment type="caution">
    <text evidence="12">The sequence shown here is derived from an EMBL/GenBank/DDBJ whole genome shotgun (WGS) entry which is preliminary data.</text>
</comment>
<feature type="domain" description="MATH" evidence="10">
    <location>
        <begin position="316"/>
        <end position="436"/>
    </location>
</feature>
<evidence type="ECO:0000256" key="2">
    <source>
        <dbReference type="ARBA" id="ARBA00004496"/>
    </source>
</evidence>
<dbReference type="PANTHER" id="PTHR10131">
    <property type="entry name" value="TNF RECEPTOR ASSOCIATED FACTOR"/>
    <property type="match status" value="1"/>
</dbReference>
<dbReference type="EMBL" id="JAVFKY010000006">
    <property type="protein sequence ID" value="KAK5575370.1"/>
    <property type="molecule type" value="Genomic_DNA"/>
</dbReference>
<dbReference type="InterPro" id="IPR001293">
    <property type="entry name" value="Znf_TRAF"/>
</dbReference>
<evidence type="ECO:0000256" key="7">
    <source>
        <dbReference type="ARBA" id="ARBA00022833"/>
    </source>
</evidence>
<evidence type="ECO:0008006" key="14">
    <source>
        <dbReference type="Google" id="ProtNLM"/>
    </source>
</evidence>
<gene>
    <name evidence="12" type="ORF">RB653_010629</name>
</gene>
<dbReference type="PANTHER" id="PTHR10131:SF141">
    <property type="entry name" value="TNF RECEPTOR-ASSOCIATED FACTOR FAMILY PROTEIN DDB_G0273433_DDB_G0273509"/>
    <property type="match status" value="1"/>
</dbReference>
<dbReference type="Proteomes" id="UP001344447">
    <property type="component" value="Unassembled WGS sequence"/>
</dbReference>
<keyword evidence="4 8" id="KW-0479">Metal-binding</keyword>
<organism evidence="12 13">
    <name type="scientific">Dictyostelium firmibasis</name>
    <dbReference type="NCBI Taxonomy" id="79012"/>
    <lineage>
        <taxon>Eukaryota</taxon>
        <taxon>Amoebozoa</taxon>
        <taxon>Evosea</taxon>
        <taxon>Eumycetozoa</taxon>
        <taxon>Dictyostelia</taxon>
        <taxon>Dictyosteliales</taxon>
        <taxon>Dictyosteliaceae</taxon>
        <taxon>Dictyostelium</taxon>
    </lineage>
</organism>
<keyword evidence="13" id="KW-1185">Reference proteome</keyword>
<reference evidence="12 13" key="1">
    <citation type="submission" date="2023-11" db="EMBL/GenBank/DDBJ databases">
        <title>Dfirmibasis_genome.</title>
        <authorList>
            <person name="Edelbroek B."/>
            <person name="Kjellin J."/>
            <person name="Jerlstrom-Hultqvist J."/>
            <person name="Soderbom F."/>
        </authorList>
    </citation>
    <scope>NUCLEOTIDE SEQUENCE [LARGE SCALE GENOMIC DNA]</scope>
    <source>
        <strain evidence="12 13">TNS-C-14</strain>
    </source>
</reference>
<dbReference type="SUPFAM" id="SSF57850">
    <property type="entry name" value="RING/U-box"/>
    <property type="match status" value="1"/>
</dbReference>
<dbReference type="Gene3D" id="3.30.40.10">
    <property type="entry name" value="Zinc/RING finger domain, C3HC4 (zinc finger)"/>
    <property type="match status" value="3"/>
</dbReference>
<dbReference type="Pfam" id="PF02176">
    <property type="entry name" value="zf-TRAF"/>
    <property type="match status" value="1"/>
</dbReference>
<evidence type="ECO:0000256" key="6">
    <source>
        <dbReference type="ARBA" id="ARBA00022771"/>
    </source>
</evidence>
<evidence type="ECO:0000256" key="4">
    <source>
        <dbReference type="ARBA" id="ARBA00022723"/>
    </source>
</evidence>
<dbReference type="PROSITE" id="PS50145">
    <property type="entry name" value="ZF_TRAF"/>
    <property type="match status" value="2"/>
</dbReference>
<dbReference type="InterPro" id="IPR002083">
    <property type="entry name" value="MATH/TRAF_dom"/>
</dbReference>
<dbReference type="SUPFAM" id="SSF49599">
    <property type="entry name" value="TRAF domain-like"/>
    <property type="match status" value="2"/>
</dbReference>
<evidence type="ECO:0000313" key="13">
    <source>
        <dbReference type="Proteomes" id="UP001344447"/>
    </source>
</evidence>
<feature type="domain" description="TRAF-type" evidence="11">
    <location>
        <begin position="187"/>
        <end position="242"/>
    </location>
</feature>
<evidence type="ECO:0000256" key="3">
    <source>
        <dbReference type="ARBA" id="ARBA00022490"/>
    </source>
</evidence>
<dbReference type="GO" id="GO:0008270">
    <property type="term" value="F:zinc ion binding"/>
    <property type="evidence" value="ECO:0007669"/>
    <property type="project" value="UniProtKB-KW"/>
</dbReference>
<feature type="coiled-coil region" evidence="9">
    <location>
        <begin position="260"/>
        <end position="294"/>
    </location>
</feature>
<evidence type="ECO:0000256" key="9">
    <source>
        <dbReference type="SAM" id="Coils"/>
    </source>
</evidence>
<evidence type="ECO:0000256" key="5">
    <source>
        <dbReference type="ARBA" id="ARBA00022737"/>
    </source>
</evidence>
<evidence type="ECO:0000259" key="10">
    <source>
        <dbReference type="PROSITE" id="PS50144"/>
    </source>
</evidence>
<dbReference type="InterPro" id="IPR013083">
    <property type="entry name" value="Znf_RING/FYVE/PHD"/>
</dbReference>
<feature type="domain" description="TRAF-type" evidence="11">
    <location>
        <begin position="130"/>
        <end position="185"/>
    </location>
</feature>
<keyword evidence="5" id="KW-0677">Repeat</keyword>
<dbReference type="GO" id="GO:0005737">
    <property type="term" value="C:cytoplasm"/>
    <property type="evidence" value="ECO:0007669"/>
    <property type="project" value="UniProtKB-SubCell"/>
</dbReference>
<keyword evidence="6 8" id="KW-0863">Zinc-finger</keyword>
<comment type="function">
    <text evidence="1">Probable adapter protein and signal transducer that links members of the tumor necrosis factor receptor family to different signaling pathways by association with the receptor cytoplasmic domain and kinases.</text>
</comment>
<protein>
    <recommendedName>
        <fullName evidence="14">TNF receptor-associated factor family protein</fullName>
    </recommendedName>
</protein>
<name>A0AAN7TZP2_9MYCE</name>
<comment type="subcellular location">
    <subcellularLocation>
        <location evidence="2">Cytoplasm</location>
    </subcellularLocation>
</comment>
<dbReference type="AlphaFoldDB" id="A0AAN7TZP2"/>
<evidence type="ECO:0000256" key="8">
    <source>
        <dbReference type="PROSITE-ProRule" id="PRU00207"/>
    </source>
</evidence>
<proteinExistence type="predicted"/>
<keyword evidence="3" id="KW-0963">Cytoplasm</keyword>